<dbReference type="PROSITE" id="PS00903">
    <property type="entry name" value="CYT_DCMP_DEAMINASES_1"/>
    <property type="match status" value="1"/>
</dbReference>
<dbReference type="PANTHER" id="PTHR11079">
    <property type="entry name" value="CYTOSINE DEAMINASE FAMILY MEMBER"/>
    <property type="match status" value="1"/>
</dbReference>
<dbReference type="AlphaFoldDB" id="A0A1G1V9T8"/>
<dbReference type="GO" id="GO:0002100">
    <property type="term" value="P:tRNA wobble adenosine to inosine editing"/>
    <property type="evidence" value="ECO:0007669"/>
    <property type="project" value="InterPro"/>
</dbReference>
<protein>
    <recommendedName>
        <fullName evidence="3">CMP/dCMP-type deaminase domain-containing protein</fullName>
    </recommendedName>
</protein>
<keyword evidence="1" id="KW-0479">Metal-binding</keyword>
<dbReference type="SUPFAM" id="SSF53927">
    <property type="entry name" value="Cytidine deaminase-like"/>
    <property type="match status" value="1"/>
</dbReference>
<dbReference type="PANTHER" id="PTHR11079:SF162">
    <property type="entry name" value="RIBOFLAVIN BIOSYNTHESIS PROTEIN PYRD, CHLOROPLASTIC"/>
    <property type="match status" value="1"/>
</dbReference>
<dbReference type="GO" id="GO:0052717">
    <property type="term" value="F:tRNA-specific adenosine-34 deaminase activity"/>
    <property type="evidence" value="ECO:0007669"/>
    <property type="project" value="UniProtKB-EC"/>
</dbReference>
<accession>A0A1G1V9T8</accession>
<dbReference type="Gene3D" id="3.40.140.10">
    <property type="entry name" value="Cytidine Deaminase, domain 2"/>
    <property type="match status" value="1"/>
</dbReference>
<evidence type="ECO:0000259" key="3">
    <source>
        <dbReference type="PROSITE" id="PS51747"/>
    </source>
</evidence>
<feature type="domain" description="CMP/dCMP-type deaminase" evidence="3">
    <location>
        <begin position="1"/>
        <end position="106"/>
    </location>
</feature>
<keyword evidence="2" id="KW-0862">Zinc</keyword>
<reference evidence="4 5" key="1">
    <citation type="journal article" date="2016" name="Nat. Commun.">
        <title>Thousands of microbial genomes shed light on interconnected biogeochemical processes in an aquifer system.</title>
        <authorList>
            <person name="Anantharaman K."/>
            <person name="Brown C.T."/>
            <person name="Hug L.A."/>
            <person name="Sharon I."/>
            <person name="Castelle C.J."/>
            <person name="Probst A.J."/>
            <person name="Thomas B.C."/>
            <person name="Singh A."/>
            <person name="Wilkins M.J."/>
            <person name="Karaoz U."/>
            <person name="Brodie E.L."/>
            <person name="Williams K.H."/>
            <person name="Hubbard S.S."/>
            <person name="Banfield J.F."/>
        </authorList>
    </citation>
    <scope>NUCLEOTIDE SEQUENCE [LARGE SCALE GENOMIC DNA]</scope>
</reference>
<dbReference type="Pfam" id="PF00383">
    <property type="entry name" value="dCMP_cyt_deam_1"/>
    <property type="match status" value="1"/>
</dbReference>
<name>A0A1G1V9T8_9BACT</name>
<dbReference type="GO" id="GO:0008270">
    <property type="term" value="F:zinc ion binding"/>
    <property type="evidence" value="ECO:0007669"/>
    <property type="project" value="InterPro"/>
</dbReference>
<dbReference type="STRING" id="1797516.A3D26_04075"/>
<proteinExistence type="predicted"/>
<dbReference type="EMBL" id="MHBZ01000006">
    <property type="protein sequence ID" value="OGY12139.1"/>
    <property type="molecule type" value="Genomic_DNA"/>
</dbReference>
<organism evidence="4 5">
    <name type="scientific">Candidatus Blackburnbacteria bacterium RIFCSPHIGHO2_02_FULL_44_20</name>
    <dbReference type="NCBI Taxonomy" id="1797516"/>
    <lineage>
        <taxon>Bacteria</taxon>
        <taxon>Candidatus Blackburniibacteriota</taxon>
    </lineage>
</organism>
<evidence type="ECO:0000313" key="5">
    <source>
        <dbReference type="Proteomes" id="UP000178319"/>
    </source>
</evidence>
<dbReference type="InterPro" id="IPR002125">
    <property type="entry name" value="CMP_dCMP_dom"/>
</dbReference>
<sequence length="154" mass="16970">MKLAIELSDTALSSGELPFGAVVVMDGKIISESGNKTRHKQDVSRHAEIEALTLAQKFLSPEELMSCTLYSTVEPCPMCSFVVRELKLKRVVFAMPSPVMGGYSKFPILKDEGLSTNIPKYFGPPPEVVDGVLEKEAEAVWQKREELKALGKVK</sequence>
<dbReference type="InterPro" id="IPR016192">
    <property type="entry name" value="APOBEC/CMP_deaminase_Zn-bd"/>
</dbReference>
<dbReference type="InterPro" id="IPR016193">
    <property type="entry name" value="Cytidine_deaminase-like"/>
</dbReference>
<dbReference type="PROSITE" id="PS51747">
    <property type="entry name" value="CYT_DCMP_DEAMINASES_2"/>
    <property type="match status" value="1"/>
</dbReference>
<comment type="caution">
    <text evidence="4">The sequence shown here is derived from an EMBL/GenBank/DDBJ whole genome shotgun (WGS) entry which is preliminary data.</text>
</comment>
<gene>
    <name evidence="4" type="ORF">A3D26_04075</name>
</gene>
<evidence type="ECO:0000256" key="1">
    <source>
        <dbReference type="ARBA" id="ARBA00022723"/>
    </source>
</evidence>
<evidence type="ECO:0000256" key="2">
    <source>
        <dbReference type="ARBA" id="ARBA00022833"/>
    </source>
</evidence>
<dbReference type="CDD" id="cd01285">
    <property type="entry name" value="nucleoside_deaminase"/>
    <property type="match status" value="1"/>
</dbReference>
<dbReference type="Proteomes" id="UP000178319">
    <property type="component" value="Unassembled WGS sequence"/>
</dbReference>
<evidence type="ECO:0000313" key="4">
    <source>
        <dbReference type="EMBL" id="OGY12139.1"/>
    </source>
</evidence>